<dbReference type="Proteomes" id="UP000597762">
    <property type="component" value="Unassembled WGS sequence"/>
</dbReference>
<evidence type="ECO:0000256" key="1">
    <source>
        <dbReference type="ARBA" id="ARBA00004123"/>
    </source>
</evidence>
<dbReference type="CDD" id="cd00183">
    <property type="entry name" value="TFIIS_I"/>
    <property type="match status" value="1"/>
</dbReference>
<dbReference type="InterPro" id="IPR035441">
    <property type="entry name" value="TFIIS/LEDGF_dom_sf"/>
</dbReference>
<keyword evidence="8 14" id="KW-0238">DNA-binding</keyword>
<organism evidence="19 20">
    <name type="scientific">Acanthosepion pharaonis</name>
    <name type="common">Pharaoh cuttlefish</name>
    <name type="synonym">Sepia pharaonis</name>
    <dbReference type="NCBI Taxonomy" id="158019"/>
    <lineage>
        <taxon>Eukaryota</taxon>
        <taxon>Metazoa</taxon>
        <taxon>Spiralia</taxon>
        <taxon>Lophotrochozoa</taxon>
        <taxon>Mollusca</taxon>
        <taxon>Cephalopoda</taxon>
        <taxon>Coleoidea</taxon>
        <taxon>Decapodiformes</taxon>
        <taxon>Sepiida</taxon>
        <taxon>Sepiina</taxon>
        <taxon>Sepiidae</taxon>
        <taxon>Acanthosepion</taxon>
    </lineage>
</organism>
<comment type="subcellular location">
    <subcellularLocation>
        <location evidence="1 13 14">Nucleus</location>
    </subcellularLocation>
</comment>
<dbReference type="PIRSF" id="PIRSF006704">
    <property type="entry name" value="TF_IIS"/>
    <property type="match status" value="1"/>
</dbReference>
<evidence type="ECO:0000256" key="3">
    <source>
        <dbReference type="ARBA" id="ARBA00022553"/>
    </source>
</evidence>
<keyword evidence="20" id="KW-1185">Reference proteome</keyword>
<dbReference type="SMART" id="SM00509">
    <property type="entry name" value="TFS2N"/>
    <property type="match status" value="1"/>
</dbReference>
<dbReference type="Gene3D" id="1.20.930.10">
    <property type="entry name" value="Conserved domain common to transcription factors TFIIS, elongin A, CRSP70"/>
    <property type="match status" value="1"/>
</dbReference>
<gene>
    <name evidence="19" type="ORF">SPHA_23188</name>
</gene>
<evidence type="ECO:0000256" key="8">
    <source>
        <dbReference type="ARBA" id="ARBA00023125"/>
    </source>
</evidence>
<dbReference type="FunFam" id="2.20.25.10:FF:000001">
    <property type="entry name" value="Probable Transcription elongation factor S-II"/>
    <property type="match status" value="1"/>
</dbReference>
<comment type="caution">
    <text evidence="19">The sequence shown here is derived from an EMBL/GenBank/DDBJ whole genome shotgun (WGS) entry which is preliminary data.</text>
</comment>
<dbReference type="GO" id="GO:0003677">
    <property type="term" value="F:DNA binding"/>
    <property type="evidence" value="ECO:0007669"/>
    <property type="project" value="UniProtKB-KW"/>
</dbReference>
<dbReference type="PANTHER" id="PTHR11477:SF0">
    <property type="entry name" value="IP08861P-RELATED"/>
    <property type="match status" value="1"/>
</dbReference>
<comment type="similarity">
    <text evidence="2 14">Belongs to the TFS-II family.</text>
</comment>
<dbReference type="PROSITE" id="PS00466">
    <property type="entry name" value="ZF_TFIIS_1"/>
    <property type="match status" value="1"/>
</dbReference>
<name>A0A812BVV1_ACAPH</name>
<dbReference type="PROSITE" id="PS51319">
    <property type="entry name" value="TFIIS_N"/>
    <property type="match status" value="1"/>
</dbReference>
<keyword evidence="5 12" id="KW-0863">Zinc-finger</keyword>
<dbReference type="Pfam" id="PF01096">
    <property type="entry name" value="Zn_ribbon_TFIIS"/>
    <property type="match status" value="1"/>
</dbReference>
<dbReference type="InterPro" id="IPR017923">
    <property type="entry name" value="TFIIS_N"/>
</dbReference>
<evidence type="ECO:0000256" key="15">
    <source>
        <dbReference type="SAM" id="MobiDB-lite"/>
    </source>
</evidence>
<feature type="compositionally biased region" description="Low complexity" evidence="15">
    <location>
        <begin position="89"/>
        <end position="99"/>
    </location>
</feature>
<dbReference type="CDD" id="cd13749">
    <property type="entry name" value="Zn-ribbon_TFIIS"/>
    <property type="match status" value="1"/>
</dbReference>
<dbReference type="PROSITE" id="PS51321">
    <property type="entry name" value="TFIIS_CENTRAL"/>
    <property type="match status" value="1"/>
</dbReference>
<evidence type="ECO:0000256" key="4">
    <source>
        <dbReference type="ARBA" id="ARBA00022723"/>
    </source>
</evidence>
<dbReference type="AlphaFoldDB" id="A0A812BVV1"/>
<dbReference type="OrthoDB" id="44867at2759"/>
<keyword evidence="10 13" id="KW-0539">Nucleus</keyword>
<dbReference type="InterPro" id="IPR003617">
    <property type="entry name" value="TFIIS/CRSP70_N_sub"/>
</dbReference>
<evidence type="ECO:0000256" key="5">
    <source>
        <dbReference type="ARBA" id="ARBA00022771"/>
    </source>
</evidence>
<dbReference type="Gene3D" id="2.20.25.10">
    <property type="match status" value="1"/>
</dbReference>
<dbReference type="EMBL" id="CAHIKZ030000857">
    <property type="protein sequence ID" value="CAE1241989.1"/>
    <property type="molecule type" value="Genomic_DNA"/>
</dbReference>
<feature type="domain" description="TFIIS-type" evidence="16">
    <location>
        <begin position="257"/>
        <end position="297"/>
    </location>
</feature>
<evidence type="ECO:0000256" key="2">
    <source>
        <dbReference type="ARBA" id="ARBA00009647"/>
    </source>
</evidence>
<evidence type="ECO:0000256" key="9">
    <source>
        <dbReference type="ARBA" id="ARBA00023163"/>
    </source>
</evidence>
<keyword evidence="9 14" id="KW-0804">Transcription</keyword>
<dbReference type="InterPro" id="IPR001222">
    <property type="entry name" value="Znf_TFIIS"/>
</dbReference>
<feature type="domain" description="TFIIS central" evidence="18">
    <location>
        <begin position="139"/>
        <end position="254"/>
    </location>
</feature>
<dbReference type="Gene3D" id="1.10.472.30">
    <property type="entry name" value="Transcription elongation factor S-II, central domain"/>
    <property type="match status" value="1"/>
</dbReference>
<dbReference type="Pfam" id="PF07500">
    <property type="entry name" value="TFIIS_M"/>
    <property type="match status" value="1"/>
</dbReference>
<evidence type="ECO:0000313" key="19">
    <source>
        <dbReference type="EMBL" id="CAE1241989.1"/>
    </source>
</evidence>
<dbReference type="Pfam" id="PF08711">
    <property type="entry name" value="Med26"/>
    <property type="match status" value="1"/>
</dbReference>
<evidence type="ECO:0000259" key="17">
    <source>
        <dbReference type="PROSITE" id="PS51319"/>
    </source>
</evidence>
<evidence type="ECO:0000256" key="7">
    <source>
        <dbReference type="ARBA" id="ARBA00023015"/>
    </source>
</evidence>
<dbReference type="InterPro" id="IPR006289">
    <property type="entry name" value="TFSII"/>
</dbReference>
<reference evidence="19" key="1">
    <citation type="submission" date="2021-01" db="EMBL/GenBank/DDBJ databases">
        <authorList>
            <person name="Li R."/>
            <person name="Bekaert M."/>
        </authorList>
    </citation>
    <scope>NUCLEOTIDE SEQUENCE</scope>
    <source>
        <strain evidence="19">Farmed</strain>
    </source>
</reference>
<dbReference type="SUPFAM" id="SSF46942">
    <property type="entry name" value="Elongation factor TFIIS domain 2"/>
    <property type="match status" value="1"/>
</dbReference>
<feature type="compositionally biased region" description="Basic and acidic residues" evidence="15">
    <location>
        <begin position="100"/>
        <end position="124"/>
    </location>
</feature>
<sequence length="299" mass="33347">MGCEDEVLKIGKKLEKMISSGTSDHAASVDLLKALKDLPMTLDVLQKTRIGMTVNNFRKSSSEDEVISLSKALIKSWKKLLPGETTNAKSSSSKSNSVSKVDESSRDSTDSNSHEKEKKQESDVKSPIQNKITDTTDAVRLKCRELLANALKIDNPPDGAGIPEELCAEIEDAIYQEFRNTDLKYKNRVRSRVANLKDPKNPQLRENVLRGIIDPSRLASMTAEEMASDDMKSLRNKLTKEAINEHQMAQTGGTVTDLLKCGKCRKSNCTYNQVQTRSADEPMTTFVLCNECGHRWKFC</sequence>
<dbReference type="GO" id="GO:0005634">
    <property type="term" value="C:nucleus"/>
    <property type="evidence" value="ECO:0007669"/>
    <property type="project" value="UniProtKB-SubCell"/>
</dbReference>
<evidence type="ECO:0000259" key="16">
    <source>
        <dbReference type="PROSITE" id="PS51133"/>
    </source>
</evidence>
<evidence type="ECO:0000256" key="6">
    <source>
        <dbReference type="ARBA" id="ARBA00022833"/>
    </source>
</evidence>
<keyword evidence="7 14" id="KW-0805">Transcription regulation</keyword>
<evidence type="ECO:0000256" key="14">
    <source>
        <dbReference type="RuleBase" id="RU368078"/>
    </source>
</evidence>
<evidence type="ECO:0000256" key="11">
    <source>
        <dbReference type="ARBA" id="ARBA00025408"/>
    </source>
</evidence>
<dbReference type="InterPro" id="IPR035100">
    <property type="entry name" value="TF_IIS-typ"/>
</dbReference>
<accession>A0A812BVV1</accession>
<dbReference type="NCBIfam" id="TIGR01385">
    <property type="entry name" value="TFSII"/>
    <property type="match status" value="1"/>
</dbReference>
<evidence type="ECO:0000259" key="18">
    <source>
        <dbReference type="PROSITE" id="PS51321"/>
    </source>
</evidence>
<protein>
    <recommendedName>
        <fullName evidence="14">Transcription elongation factor</fullName>
    </recommendedName>
</protein>
<evidence type="ECO:0000256" key="13">
    <source>
        <dbReference type="PROSITE-ProRule" id="PRU00649"/>
    </source>
</evidence>
<dbReference type="FunFam" id="1.20.930.10:FF:000002">
    <property type="entry name" value="Transcription elongation factor A (SII), 1"/>
    <property type="match status" value="1"/>
</dbReference>
<dbReference type="InterPro" id="IPR003618">
    <property type="entry name" value="TFIIS_cen_dom"/>
</dbReference>
<evidence type="ECO:0000256" key="12">
    <source>
        <dbReference type="PROSITE-ProRule" id="PRU00472"/>
    </source>
</evidence>
<dbReference type="SMART" id="SM00510">
    <property type="entry name" value="TFS2M"/>
    <property type="match status" value="1"/>
</dbReference>
<keyword evidence="4 14" id="KW-0479">Metal-binding</keyword>
<evidence type="ECO:0000256" key="10">
    <source>
        <dbReference type="ARBA" id="ARBA00023242"/>
    </source>
</evidence>
<dbReference type="GO" id="GO:0008270">
    <property type="term" value="F:zinc ion binding"/>
    <property type="evidence" value="ECO:0007669"/>
    <property type="project" value="UniProtKB-UniRule"/>
</dbReference>
<dbReference type="PROSITE" id="PS51133">
    <property type="entry name" value="ZF_TFIIS_2"/>
    <property type="match status" value="1"/>
</dbReference>
<dbReference type="InterPro" id="IPR036575">
    <property type="entry name" value="TFIIS_cen_dom_sf"/>
</dbReference>
<keyword evidence="6 14" id="KW-0862">Zinc</keyword>
<dbReference type="SUPFAM" id="SSF57783">
    <property type="entry name" value="Zinc beta-ribbon"/>
    <property type="match status" value="1"/>
</dbReference>
<proteinExistence type="inferred from homology"/>
<keyword evidence="3" id="KW-0597">Phosphoprotein</keyword>
<dbReference type="GO" id="GO:0006368">
    <property type="term" value="P:transcription elongation by RNA polymerase II"/>
    <property type="evidence" value="ECO:0007669"/>
    <property type="project" value="InterPro"/>
</dbReference>
<evidence type="ECO:0000313" key="20">
    <source>
        <dbReference type="Proteomes" id="UP000597762"/>
    </source>
</evidence>
<feature type="region of interest" description="Disordered" evidence="15">
    <location>
        <begin position="84"/>
        <end position="131"/>
    </location>
</feature>
<comment type="function">
    <text evidence="11">Necessary for efficient RNA polymerase II transcription elongation past template-encoded arresting sites. The arresting sites in DNA have the property of trapping a certain fraction of elongating RNA polymerases that pass through, resulting in locked ternary complexes. Cleavage of the nascent transcript by S-II allows the resumption of elongation from the new 3'-terminus.</text>
</comment>
<feature type="domain" description="TFIIS N-terminal" evidence="17">
    <location>
        <begin position="5"/>
        <end position="84"/>
    </location>
</feature>
<dbReference type="SMART" id="SM00440">
    <property type="entry name" value="ZnF_C2C2"/>
    <property type="match status" value="1"/>
</dbReference>
<dbReference type="PANTHER" id="PTHR11477">
    <property type="entry name" value="TRANSCRIPTION FACTOR S-II ZINC FINGER DOMAIN-CONTAINING PROTEIN"/>
    <property type="match status" value="1"/>
</dbReference>
<dbReference type="SUPFAM" id="SSF47676">
    <property type="entry name" value="Conserved domain common to transcription factors TFIIS, elongin A, CRSP70"/>
    <property type="match status" value="1"/>
</dbReference>